<dbReference type="AlphaFoldDB" id="A0A6H2DKZ5"/>
<comment type="catalytic activity">
    <reaction evidence="1">
        <text>a beta-lactam + H2O = a substituted beta-amino acid</text>
        <dbReference type="Rhea" id="RHEA:20401"/>
        <dbReference type="ChEBI" id="CHEBI:15377"/>
        <dbReference type="ChEBI" id="CHEBI:35627"/>
        <dbReference type="ChEBI" id="CHEBI:140347"/>
        <dbReference type="EC" id="3.5.2.6"/>
    </reaction>
</comment>
<dbReference type="EMBL" id="CP051217">
    <property type="protein sequence ID" value="QJB68421.1"/>
    <property type="molecule type" value="Genomic_DNA"/>
</dbReference>
<protein>
    <recommendedName>
        <fullName evidence="3">beta-lactamase</fullName>
        <ecNumber evidence="3">3.5.2.6</ecNumber>
    </recommendedName>
    <alternativeName>
        <fullName evidence="4">Penicillinase</fullName>
    </alternativeName>
</protein>
<dbReference type="EC" id="3.5.2.6" evidence="3"/>
<dbReference type="NCBIfam" id="NF033103">
    <property type="entry name" value="bla_class_A"/>
    <property type="match status" value="1"/>
</dbReference>
<dbReference type="KEGG" id="phao:HF685_03140"/>
<accession>A0A6H2DKZ5</accession>
<evidence type="ECO:0000256" key="5">
    <source>
        <dbReference type="SAM" id="SignalP"/>
    </source>
</evidence>
<dbReference type="InterPro" id="IPR000871">
    <property type="entry name" value="Beta-lactam_class-A"/>
</dbReference>
<dbReference type="PANTHER" id="PTHR35333:SF3">
    <property type="entry name" value="BETA-LACTAMASE-TYPE TRANSPEPTIDASE FOLD CONTAINING PROTEIN"/>
    <property type="match status" value="1"/>
</dbReference>
<organism evidence="7 8">
    <name type="scientific">Parasphingorhabdus halotolerans</name>
    <dbReference type="NCBI Taxonomy" id="2725558"/>
    <lineage>
        <taxon>Bacteria</taxon>
        <taxon>Pseudomonadati</taxon>
        <taxon>Pseudomonadota</taxon>
        <taxon>Alphaproteobacteria</taxon>
        <taxon>Sphingomonadales</taxon>
        <taxon>Sphingomonadaceae</taxon>
        <taxon>Parasphingorhabdus</taxon>
    </lineage>
</organism>
<evidence type="ECO:0000256" key="2">
    <source>
        <dbReference type="ARBA" id="ARBA00009009"/>
    </source>
</evidence>
<keyword evidence="5" id="KW-0732">Signal</keyword>
<evidence type="ECO:0000259" key="6">
    <source>
        <dbReference type="Pfam" id="PF13354"/>
    </source>
</evidence>
<dbReference type="GO" id="GO:0008800">
    <property type="term" value="F:beta-lactamase activity"/>
    <property type="evidence" value="ECO:0007669"/>
    <property type="project" value="UniProtKB-EC"/>
</dbReference>
<dbReference type="InterPro" id="IPR012338">
    <property type="entry name" value="Beta-lactam/transpept-like"/>
</dbReference>
<dbReference type="PROSITE" id="PS51318">
    <property type="entry name" value="TAT"/>
    <property type="match status" value="1"/>
</dbReference>
<reference evidence="7 8" key="1">
    <citation type="submission" date="2020-04" db="EMBL/GenBank/DDBJ databases">
        <title>Genome sequence for Sphingorhabdus sp. strain M1.</title>
        <authorList>
            <person name="Park S.-J."/>
        </authorList>
    </citation>
    <scope>NUCLEOTIDE SEQUENCE [LARGE SCALE GENOMIC DNA]</scope>
    <source>
        <strain evidence="7 8">JK6</strain>
    </source>
</reference>
<keyword evidence="8" id="KW-1185">Reference proteome</keyword>
<dbReference type="Gene3D" id="3.40.710.10">
    <property type="entry name" value="DD-peptidase/beta-lactamase superfamily"/>
    <property type="match status" value="1"/>
</dbReference>
<dbReference type="Proteomes" id="UP000501600">
    <property type="component" value="Chromosome"/>
</dbReference>
<dbReference type="GO" id="GO:0030655">
    <property type="term" value="P:beta-lactam antibiotic catabolic process"/>
    <property type="evidence" value="ECO:0007669"/>
    <property type="project" value="InterPro"/>
</dbReference>
<dbReference type="Pfam" id="PF13354">
    <property type="entry name" value="Beta-lactamase2"/>
    <property type="match status" value="1"/>
</dbReference>
<feature type="signal peptide" evidence="5">
    <location>
        <begin position="1"/>
        <end position="25"/>
    </location>
</feature>
<evidence type="ECO:0000313" key="7">
    <source>
        <dbReference type="EMBL" id="QJB68421.1"/>
    </source>
</evidence>
<dbReference type="RefSeq" id="WP_168818264.1">
    <property type="nucleotide sequence ID" value="NZ_CP051217.1"/>
</dbReference>
<comment type="similarity">
    <text evidence="2">Belongs to the class-A beta-lactamase family.</text>
</comment>
<name>A0A6H2DKZ5_9SPHN</name>
<feature type="domain" description="Beta-lactamase class A catalytic" evidence="6">
    <location>
        <begin position="62"/>
        <end position="262"/>
    </location>
</feature>
<evidence type="ECO:0000256" key="1">
    <source>
        <dbReference type="ARBA" id="ARBA00001526"/>
    </source>
</evidence>
<sequence length="310" mass="34020">MLDRRNFIRAMGLAAAATVSLPLRAAEKPTVFKYQDSAARRAIEALEKSTGGRLGVALTRKNGEIDFAYRGDERFAMCSTFKLPLAWAVLEAGQKGLLDLKAPIALTENDLVPYAPFVEERLRDGGETNLHELIEAAVITSDNAAANLALEAIGGPEALTRYFRSQGDTITRLDRIEPDLNENRIGDVRDTTSPAAFSQLIHEIMIKNPCCSSKTIVYEWMARSQTGLARIRLGIPYGWPVGNKTGTAPDGLAYNDVAIFWPSFAGYDGDDPRILSIFMDRPTAPAAEVERRIAEVAKIAAWIAARKYDT</sequence>
<gene>
    <name evidence="7" type="primary">bla</name>
    <name evidence="7" type="ORF">HF685_03140</name>
</gene>
<dbReference type="InterPro" id="IPR045155">
    <property type="entry name" value="Beta-lactam_cat"/>
</dbReference>
<dbReference type="SUPFAM" id="SSF56601">
    <property type="entry name" value="beta-lactamase/transpeptidase-like"/>
    <property type="match status" value="1"/>
</dbReference>
<evidence type="ECO:0000313" key="8">
    <source>
        <dbReference type="Proteomes" id="UP000501600"/>
    </source>
</evidence>
<dbReference type="PRINTS" id="PR00118">
    <property type="entry name" value="BLACTAMASEA"/>
</dbReference>
<evidence type="ECO:0000256" key="3">
    <source>
        <dbReference type="ARBA" id="ARBA00012865"/>
    </source>
</evidence>
<dbReference type="InterPro" id="IPR006311">
    <property type="entry name" value="TAT_signal"/>
</dbReference>
<proteinExistence type="inferred from homology"/>
<evidence type="ECO:0000256" key="4">
    <source>
        <dbReference type="ARBA" id="ARBA00030171"/>
    </source>
</evidence>
<dbReference type="PANTHER" id="PTHR35333">
    <property type="entry name" value="BETA-LACTAMASE"/>
    <property type="match status" value="1"/>
</dbReference>
<dbReference type="GO" id="GO:0046677">
    <property type="term" value="P:response to antibiotic"/>
    <property type="evidence" value="ECO:0007669"/>
    <property type="project" value="InterPro"/>
</dbReference>
<feature type="chain" id="PRO_5026208353" description="beta-lactamase" evidence="5">
    <location>
        <begin position="26"/>
        <end position="310"/>
    </location>
</feature>